<evidence type="ECO:0000256" key="1">
    <source>
        <dbReference type="SAM" id="Phobius"/>
    </source>
</evidence>
<feature type="transmembrane region" description="Helical" evidence="1">
    <location>
        <begin position="63"/>
        <end position="83"/>
    </location>
</feature>
<keyword evidence="1" id="KW-0472">Membrane</keyword>
<keyword evidence="3" id="KW-1185">Reference proteome</keyword>
<accession>A0ABU1FIG0</accession>
<evidence type="ECO:0008006" key="4">
    <source>
        <dbReference type="Google" id="ProtNLM"/>
    </source>
</evidence>
<name>A0ABU1FIG0_9MICO</name>
<dbReference type="EMBL" id="JAVKGS010000001">
    <property type="protein sequence ID" value="MDR5691550.1"/>
    <property type="molecule type" value="Genomic_DNA"/>
</dbReference>
<evidence type="ECO:0000313" key="2">
    <source>
        <dbReference type="EMBL" id="MDR5691550.1"/>
    </source>
</evidence>
<organism evidence="2 3">
    <name type="scientific">Agromyces indicus</name>
    <dbReference type="NCBI Taxonomy" id="758919"/>
    <lineage>
        <taxon>Bacteria</taxon>
        <taxon>Bacillati</taxon>
        <taxon>Actinomycetota</taxon>
        <taxon>Actinomycetes</taxon>
        <taxon>Micrococcales</taxon>
        <taxon>Microbacteriaceae</taxon>
        <taxon>Agromyces</taxon>
    </lineage>
</organism>
<keyword evidence="1" id="KW-0812">Transmembrane</keyword>
<evidence type="ECO:0000313" key="3">
    <source>
        <dbReference type="Proteomes" id="UP001260072"/>
    </source>
</evidence>
<feature type="transmembrane region" description="Helical" evidence="1">
    <location>
        <begin position="38"/>
        <end position="57"/>
    </location>
</feature>
<comment type="caution">
    <text evidence="2">The sequence shown here is derived from an EMBL/GenBank/DDBJ whole genome shotgun (WGS) entry which is preliminary data.</text>
</comment>
<gene>
    <name evidence="2" type="ORF">RH861_05665</name>
</gene>
<dbReference type="RefSeq" id="WP_310520158.1">
    <property type="nucleotide sequence ID" value="NZ_BAABBS010000003.1"/>
</dbReference>
<sequence length="200" mass="21569">MSTTRGDAGDSSAGAATAADRGLGVLILRPRPTLARSIGLPVLAMAVPLFVTVVWVLGPLGPAALAAAIAGVLVFAGLAALTWHRYRRTRIQVSRIGLVECGFFGRLQRVARDEVAGVLRLDTYRGDTLETVHQLFVVDRRGRCLVRMRGTFWDDDAMDAVAPALGVEQALRNEPVTLAELRASDPGLLYWFEGLGLHRP</sequence>
<proteinExistence type="predicted"/>
<dbReference type="Proteomes" id="UP001260072">
    <property type="component" value="Unassembled WGS sequence"/>
</dbReference>
<reference evidence="3" key="1">
    <citation type="submission" date="2023-07" db="EMBL/GenBank/DDBJ databases">
        <title>Description of three actinobacteria isolated from air of manufacturing shop in a pharmaceutical factory.</title>
        <authorList>
            <person name="Zhang D.-F."/>
        </authorList>
    </citation>
    <scope>NUCLEOTIDE SEQUENCE [LARGE SCALE GENOMIC DNA]</scope>
    <source>
        <strain evidence="3">CCTCC AB 2011122</strain>
    </source>
</reference>
<keyword evidence="1" id="KW-1133">Transmembrane helix</keyword>
<protein>
    <recommendedName>
        <fullName evidence="4">DUF304 domain-containing protein</fullName>
    </recommendedName>
</protein>